<dbReference type="Gene3D" id="3.90.226.10">
    <property type="entry name" value="2-enoyl-CoA Hydratase, Chain A, domain 1"/>
    <property type="match status" value="1"/>
</dbReference>
<dbReference type="InterPro" id="IPR023562">
    <property type="entry name" value="ClpP/TepA"/>
</dbReference>
<evidence type="ECO:0000256" key="2">
    <source>
        <dbReference type="ARBA" id="ARBA00022490"/>
    </source>
</evidence>
<dbReference type="GO" id="GO:0051117">
    <property type="term" value="F:ATPase binding"/>
    <property type="evidence" value="ECO:0007669"/>
    <property type="project" value="TreeGrafter"/>
</dbReference>
<comment type="function">
    <text evidence="7">Cleaves peptides in various proteins in a process that requires ATP hydrolysis. Has a chymotrypsin-like activity. Plays a major role in the degradation of misfolded proteins.</text>
</comment>
<dbReference type="InterPro" id="IPR001907">
    <property type="entry name" value="ClpP"/>
</dbReference>
<evidence type="ECO:0000256" key="8">
    <source>
        <dbReference type="RuleBase" id="RU003567"/>
    </source>
</evidence>
<dbReference type="NCBIfam" id="NF009205">
    <property type="entry name" value="PRK12553.1"/>
    <property type="match status" value="1"/>
</dbReference>
<dbReference type="NCBIfam" id="NF001368">
    <property type="entry name" value="PRK00277.1"/>
    <property type="match status" value="1"/>
</dbReference>
<dbReference type="EC" id="3.4.21.92" evidence="7"/>
<dbReference type="GO" id="GO:0004252">
    <property type="term" value="F:serine-type endopeptidase activity"/>
    <property type="evidence" value="ECO:0007669"/>
    <property type="project" value="UniProtKB-UniRule"/>
</dbReference>
<dbReference type="GO" id="GO:0009368">
    <property type="term" value="C:endopeptidase Clp complex"/>
    <property type="evidence" value="ECO:0007669"/>
    <property type="project" value="TreeGrafter"/>
</dbReference>
<keyword evidence="5 7" id="KW-0720">Serine protease</keyword>
<evidence type="ECO:0000313" key="10">
    <source>
        <dbReference type="Proteomes" id="UP000179129"/>
    </source>
</evidence>
<gene>
    <name evidence="7" type="primary">clpP</name>
    <name evidence="9" type="ORF">A3F83_16615</name>
</gene>
<dbReference type="Pfam" id="PF00574">
    <property type="entry name" value="CLP_protease"/>
    <property type="match status" value="1"/>
</dbReference>
<proteinExistence type="inferred from homology"/>
<evidence type="ECO:0000256" key="5">
    <source>
        <dbReference type="ARBA" id="ARBA00022825"/>
    </source>
</evidence>
<evidence type="ECO:0000256" key="4">
    <source>
        <dbReference type="ARBA" id="ARBA00022801"/>
    </source>
</evidence>
<dbReference type="GO" id="GO:0004176">
    <property type="term" value="F:ATP-dependent peptidase activity"/>
    <property type="evidence" value="ECO:0007669"/>
    <property type="project" value="InterPro"/>
</dbReference>
<dbReference type="HAMAP" id="MF_00444">
    <property type="entry name" value="ClpP"/>
    <property type="match status" value="1"/>
</dbReference>
<dbReference type="InterPro" id="IPR029045">
    <property type="entry name" value="ClpP/crotonase-like_dom_sf"/>
</dbReference>
<keyword evidence="4 7" id="KW-0378">Hydrolase</keyword>
<dbReference type="PANTHER" id="PTHR10381">
    <property type="entry name" value="ATP-DEPENDENT CLP PROTEASE PROTEOLYTIC SUBUNIT"/>
    <property type="match status" value="1"/>
</dbReference>
<protein>
    <recommendedName>
        <fullName evidence="7 8">ATP-dependent Clp protease proteolytic subunit</fullName>
        <ecNumber evidence="7">3.4.21.92</ecNumber>
    </recommendedName>
    <alternativeName>
        <fullName evidence="7">Endopeptidase Clp</fullName>
    </alternativeName>
</protein>
<organism evidence="9 10">
    <name type="scientific">Candidatus Glassbacteria bacterium RIFCSPLOWO2_12_FULL_58_11</name>
    <dbReference type="NCBI Taxonomy" id="1817867"/>
    <lineage>
        <taxon>Bacteria</taxon>
        <taxon>Candidatus Glassiibacteriota</taxon>
    </lineage>
</organism>
<comment type="subunit">
    <text evidence="7">Fourteen ClpP subunits assemble into 2 heptameric rings which stack back to back to give a disk-like structure with a central cavity, resembling the structure of eukaryotic proteasomes.</text>
</comment>
<dbReference type="GO" id="GO:0006515">
    <property type="term" value="P:protein quality control for misfolded or incompletely synthesized proteins"/>
    <property type="evidence" value="ECO:0007669"/>
    <property type="project" value="TreeGrafter"/>
</dbReference>
<comment type="catalytic activity">
    <reaction evidence="6 7">
        <text>Hydrolysis of proteins to small peptides in the presence of ATP and magnesium. alpha-casein is the usual test substrate. In the absence of ATP, only oligopeptides shorter than five residues are hydrolyzed (such as succinyl-Leu-Tyr-|-NHMec, and Leu-Tyr-Leu-|-Tyr-Trp, in which cleavage of the -Tyr-|-Leu- and -Tyr-|-Trp bonds also occurs).</text>
        <dbReference type="EC" id="3.4.21.92"/>
    </reaction>
</comment>
<dbReference type="SUPFAM" id="SSF52096">
    <property type="entry name" value="ClpP/crotonase"/>
    <property type="match status" value="1"/>
</dbReference>
<dbReference type="PANTHER" id="PTHR10381:SF70">
    <property type="entry name" value="ATP-DEPENDENT CLP PROTEASE PROTEOLYTIC SUBUNIT"/>
    <property type="match status" value="1"/>
</dbReference>
<dbReference type="PRINTS" id="PR00127">
    <property type="entry name" value="CLPPROTEASEP"/>
</dbReference>
<keyword evidence="3 7" id="KW-0645">Protease</keyword>
<evidence type="ECO:0000256" key="7">
    <source>
        <dbReference type="HAMAP-Rule" id="MF_00444"/>
    </source>
</evidence>
<sequence>MLIVPQVYEKTPMGERAFDIYSRLLQDRIVLLSSYIDDNLSNLVVAQLLFLEAEDAEKDIYLYINSPGGDVTSSLAIYDTMNFIRAAVSTICTGIAGASAALLLSAGAPGKRMCLPNSKILLHQVYGEAEGPAADIQIAAREIERQRSLINKLLAQHTGKNLRKVEKDTDRDFYLDAEQAIEYGIVNQVIQKHILPTAKTE</sequence>
<dbReference type="EMBL" id="MFIX01000002">
    <property type="protein sequence ID" value="OGG06955.1"/>
    <property type="molecule type" value="Genomic_DNA"/>
</dbReference>
<evidence type="ECO:0000256" key="3">
    <source>
        <dbReference type="ARBA" id="ARBA00022670"/>
    </source>
</evidence>
<keyword evidence="2 7" id="KW-0963">Cytoplasm</keyword>
<dbReference type="FunFam" id="3.90.226.10:FF:000001">
    <property type="entry name" value="ATP-dependent Clp protease proteolytic subunit"/>
    <property type="match status" value="1"/>
</dbReference>
<dbReference type="GO" id="GO:0005737">
    <property type="term" value="C:cytoplasm"/>
    <property type="evidence" value="ECO:0007669"/>
    <property type="project" value="UniProtKB-SubCell"/>
</dbReference>
<comment type="caution">
    <text evidence="9">The sequence shown here is derived from an EMBL/GenBank/DDBJ whole genome shotgun (WGS) entry which is preliminary data.</text>
</comment>
<evidence type="ECO:0000313" key="9">
    <source>
        <dbReference type="EMBL" id="OGG06955.1"/>
    </source>
</evidence>
<reference evidence="9 10" key="1">
    <citation type="journal article" date="2016" name="Nat. Commun.">
        <title>Thousands of microbial genomes shed light on interconnected biogeochemical processes in an aquifer system.</title>
        <authorList>
            <person name="Anantharaman K."/>
            <person name="Brown C.T."/>
            <person name="Hug L.A."/>
            <person name="Sharon I."/>
            <person name="Castelle C.J."/>
            <person name="Probst A.J."/>
            <person name="Thomas B.C."/>
            <person name="Singh A."/>
            <person name="Wilkins M.J."/>
            <person name="Karaoz U."/>
            <person name="Brodie E.L."/>
            <person name="Williams K.H."/>
            <person name="Hubbard S.S."/>
            <person name="Banfield J.F."/>
        </authorList>
    </citation>
    <scope>NUCLEOTIDE SEQUENCE [LARGE SCALE GENOMIC DNA]</scope>
</reference>
<feature type="active site" evidence="7">
    <location>
        <position position="123"/>
    </location>
</feature>
<evidence type="ECO:0000256" key="1">
    <source>
        <dbReference type="ARBA" id="ARBA00007039"/>
    </source>
</evidence>
<accession>A0A1F5Z3L4</accession>
<dbReference type="CDD" id="cd07017">
    <property type="entry name" value="S14_ClpP_2"/>
    <property type="match status" value="1"/>
</dbReference>
<dbReference type="STRING" id="1817867.A3F83_16615"/>
<comment type="subcellular location">
    <subcellularLocation>
        <location evidence="7">Cytoplasm</location>
    </subcellularLocation>
</comment>
<comment type="caution">
    <text evidence="7">Lacks conserved residue(s) required for the propagation of feature annotation.</text>
</comment>
<dbReference type="Proteomes" id="UP000179129">
    <property type="component" value="Unassembled WGS sequence"/>
</dbReference>
<evidence type="ECO:0000256" key="6">
    <source>
        <dbReference type="ARBA" id="ARBA00034021"/>
    </source>
</evidence>
<comment type="similarity">
    <text evidence="1 7 8">Belongs to the peptidase S14 family.</text>
</comment>
<name>A0A1F5Z3L4_9BACT</name>
<dbReference type="AlphaFoldDB" id="A0A1F5Z3L4"/>